<evidence type="ECO:0000256" key="2">
    <source>
        <dbReference type="ARBA" id="ARBA00004651"/>
    </source>
</evidence>
<evidence type="ECO:0000313" key="15">
    <source>
        <dbReference type="Proteomes" id="UP000262712"/>
    </source>
</evidence>
<keyword evidence="13" id="KW-0067">ATP-binding</keyword>
<dbReference type="InterPro" id="IPR050351">
    <property type="entry name" value="BphY/WalK/GraS-like"/>
</dbReference>
<evidence type="ECO:0000256" key="9">
    <source>
        <dbReference type="ARBA" id="ARBA00023136"/>
    </source>
</evidence>
<evidence type="ECO:0000256" key="3">
    <source>
        <dbReference type="ARBA" id="ARBA00012438"/>
    </source>
</evidence>
<keyword evidence="13" id="KW-0547">Nucleotide-binding</keyword>
<keyword evidence="4" id="KW-1003">Cell membrane</keyword>
<dbReference type="SUPFAM" id="SSF47384">
    <property type="entry name" value="Homodimeric domain of signal transducing histidine kinase"/>
    <property type="match status" value="1"/>
</dbReference>
<accession>A0A2G1DG96</accession>
<evidence type="ECO:0000313" key="12">
    <source>
        <dbReference type="EMBL" id="AXX93465.1"/>
    </source>
</evidence>
<dbReference type="PRINTS" id="PR00344">
    <property type="entry name" value="BCTRLSENSOR"/>
</dbReference>
<sequence length="739" mass="86283">MQRLSIKKFLLIFTIVFFSMNLYANGVKNVLIINSYHKGFDWSDKIIKGMEEVFYKTNIDSNVLYMDSKRISSQKYYNKLKELYLLQLSKHKYDLVVAIDPFAYEFVLKYYKDLCTNGQPIYFIGLEQFSREYVKKFGLENKVSGMMERRAIPETIKMIPIIMPDIKKLYIINDKSANGDDSEPYIKEAIKEIGNKYKVEYIRSISFEDLKKKFSKFRKNEAIFFIRFYNDSTGKLNKNYEIASFIENVKLPVFITDDLFIHSGAFGGKLVNIKQLGRNSAKVIMKILKDPSISPIIETDLSYSYVFDYKKAKEFFLSPEILHKEFVYVNAPVSFFDKYRKFIDFVFILSPFLLFLTLGLLNNLYHRIRNAKKLKQRMEFDKVLLNSVQSPILWQDQNGYIVDSNLKFKEFLELFTMDEKGRKLKDFIENDNVNNLLKMIKNLAGKNEIIFKSDKDEEYIFMINQTEYTENIFKTSGTVTVFTDVTKEKAALKEKMKHQEFIVQQSKLAEIGEIFSSIAHQWKSPLVEIATIAQEQIYKNGTQEDEENSQYVNDIMFQVRYMTETINDFQDFIRPSNQKIVFDIYESVVRMMEIVRHNIKYNYIRVNINVAKNCNLNILGYKNELMQTLLNVVNNAKDAIIKNKKANNIKKGVININIKNVDNYVLIEIEDNGGGISKEHINNVFEPYYTTKESGHGIGLYMAKLIIEDKMGGVISVINTDMGAKFSIKLELNHEDISA</sequence>
<dbReference type="EMBL" id="NXFY01000016">
    <property type="protein sequence ID" value="PHO17521.1"/>
    <property type="molecule type" value="Genomic_DNA"/>
</dbReference>
<dbReference type="EC" id="2.7.13.3" evidence="3"/>
<dbReference type="GO" id="GO:0004721">
    <property type="term" value="F:phosphoprotein phosphatase activity"/>
    <property type="evidence" value="ECO:0007669"/>
    <property type="project" value="TreeGrafter"/>
</dbReference>
<organism evidence="13 14">
    <name type="scientific">Malaciobacter molluscorum LMG 25693</name>
    <dbReference type="NCBI Taxonomy" id="870501"/>
    <lineage>
        <taxon>Bacteria</taxon>
        <taxon>Pseudomonadati</taxon>
        <taxon>Campylobacterota</taxon>
        <taxon>Epsilonproteobacteria</taxon>
        <taxon>Campylobacterales</taxon>
        <taxon>Arcobacteraceae</taxon>
        <taxon>Malaciobacter</taxon>
    </lineage>
</organism>
<feature type="transmembrane region" description="Helical" evidence="10">
    <location>
        <begin position="342"/>
        <end position="365"/>
    </location>
</feature>
<evidence type="ECO:0000259" key="11">
    <source>
        <dbReference type="PROSITE" id="PS50109"/>
    </source>
</evidence>
<dbReference type="Gene3D" id="1.10.287.130">
    <property type="match status" value="1"/>
</dbReference>
<dbReference type="InterPro" id="IPR036890">
    <property type="entry name" value="HATPase_C_sf"/>
</dbReference>
<dbReference type="InterPro" id="IPR004358">
    <property type="entry name" value="Sig_transdc_His_kin-like_C"/>
</dbReference>
<proteinExistence type="predicted"/>
<dbReference type="SUPFAM" id="SSF55874">
    <property type="entry name" value="ATPase domain of HSP90 chaperone/DNA topoisomerase II/histidine kinase"/>
    <property type="match status" value="1"/>
</dbReference>
<dbReference type="InterPro" id="IPR003594">
    <property type="entry name" value="HATPase_dom"/>
</dbReference>
<dbReference type="GO" id="GO:0005886">
    <property type="term" value="C:plasma membrane"/>
    <property type="evidence" value="ECO:0007669"/>
    <property type="project" value="UniProtKB-SubCell"/>
</dbReference>
<comment type="catalytic activity">
    <reaction evidence="1">
        <text>ATP + protein L-histidine = ADP + protein N-phospho-L-histidine.</text>
        <dbReference type="EC" id="2.7.13.3"/>
    </reaction>
</comment>
<dbReference type="RefSeq" id="WP_099343003.1">
    <property type="nucleotide sequence ID" value="NZ_CP032098.1"/>
</dbReference>
<dbReference type="Gene3D" id="3.30.450.20">
    <property type="entry name" value="PAS domain"/>
    <property type="match status" value="1"/>
</dbReference>
<evidence type="ECO:0000256" key="7">
    <source>
        <dbReference type="ARBA" id="ARBA00022777"/>
    </source>
</evidence>
<dbReference type="GO" id="GO:0005524">
    <property type="term" value="F:ATP binding"/>
    <property type="evidence" value="ECO:0007669"/>
    <property type="project" value="UniProtKB-KW"/>
</dbReference>
<reference evidence="13 14" key="1">
    <citation type="submission" date="2017-09" db="EMBL/GenBank/DDBJ databases">
        <title>Arcobacter canalis sp. nov., a new species isolated from a water canal contaminated with urban sewage.</title>
        <authorList>
            <person name="Perez-Cataluna A."/>
            <person name="Salas-Masso N."/>
            <person name="Figueras M.J."/>
        </authorList>
    </citation>
    <scope>NUCLEOTIDE SEQUENCE [LARGE SCALE GENOMIC DNA]</scope>
    <source>
        <strain evidence="13 14">F98-3</strain>
    </source>
</reference>
<gene>
    <name evidence="12" type="ORF">AMOL_2523</name>
    <name evidence="13" type="ORF">CPU12_10150</name>
</gene>
<evidence type="ECO:0000256" key="10">
    <source>
        <dbReference type="SAM" id="Phobius"/>
    </source>
</evidence>
<evidence type="ECO:0000256" key="8">
    <source>
        <dbReference type="ARBA" id="ARBA00022989"/>
    </source>
</evidence>
<evidence type="ECO:0000256" key="4">
    <source>
        <dbReference type="ARBA" id="ARBA00022475"/>
    </source>
</evidence>
<evidence type="ECO:0000256" key="6">
    <source>
        <dbReference type="ARBA" id="ARBA00022692"/>
    </source>
</evidence>
<evidence type="ECO:0000313" key="13">
    <source>
        <dbReference type="EMBL" id="PHO17521.1"/>
    </source>
</evidence>
<dbReference type="KEGG" id="amol:AMOL_2523"/>
<dbReference type="SMART" id="SM00387">
    <property type="entry name" value="HATPase_c"/>
    <property type="match status" value="1"/>
</dbReference>
<dbReference type="Pfam" id="PF02518">
    <property type="entry name" value="HATPase_c"/>
    <property type="match status" value="1"/>
</dbReference>
<dbReference type="PANTHER" id="PTHR45453:SF2">
    <property type="entry name" value="HISTIDINE KINASE"/>
    <property type="match status" value="1"/>
</dbReference>
<keyword evidence="7 12" id="KW-0418">Kinase</keyword>
<keyword evidence="9 10" id="KW-0472">Membrane</keyword>
<dbReference type="GO" id="GO:0016036">
    <property type="term" value="P:cellular response to phosphate starvation"/>
    <property type="evidence" value="ECO:0007669"/>
    <property type="project" value="TreeGrafter"/>
</dbReference>
<keyword evidence="8 10" id="KW-1133">Transmembrane helix</keyword>
<evidence type="ECO:0000313" key="14">
    <source>
        <dbReference type="Proteomes" id="UP000221222"/>
    </source>
</evidence>
<dbReference type="InterPro" id="IPR036097">
    <property type="entry name" value="HisK_dim/P_sf"/>
</dbReference>
<dbReference type="Gene3D" id="3.40.50.2300">
    <property type="match status" value="2"/>
</dbReference>
<dbReference type="InterPro" id="IPR007487">
    <property type="entry name" value="ABC_transpt-TYRBP-like"/>
</dbReference>
<dbReference type="PANTHER" id="PTHR45453">
    <property type="entry name" value="PHOSPHATE REGULON SENSOR PROTEIN PHOR"/>
    <property type="match status" value="1"/>
</dbReference>
<dbReference type="GO" id="GO:0000155">
    <property type="term" value="F:phosphorelay sensor kinase activity"/>
    <property type="evidence" value="ECO:0007669"/>
    <property type="project" value="InterPro"/>
</dbReference>
<comment type="subcellular location">
    <subcellularLocation>
        <location evidence="2">Cell membrane</location>
        <topology evidence="2">Multi-pass membrane protein</topology>
    </subcellularLocation>
</comment>
<dbReference type="InterPro" id="IPR005467">
    <property type="entry name" value="His_kinase_dom"/>
</dbReference>
<keyword evidence="5" id="KW-0808">Transferase</keyword>
<dbReference type="Pfam" id="PF04392">
    <property type="entry name" value="ABC_sub_bind"/>
    <property type="match status" value="1"/>
</dbReference>
<evidence type="ECO:0000256" key="5">
    <source>
        <dbReference type="ARBA" id="ARBA00022679"/>
    </source>
</evidence>
<dbReference type="Proteomes" id="UP000221222">
    <property type="component" value="Unassembled WGS sequence"/>
</dbReference>
<dbReference type="Proteomes" id="UP000262712">
    <property type="component" value="Chromosome"/>
</dbReference>
<dbReference type="PROSITE" id="PS50109">
    <property type="entry name" value="HIS_KIN"/>
    <property type="match status" value="1"/>
</dbReference>
<keyword evidence="6 10" id="KW-0812">Transmembrane</keyword>
<evidence type="ECO:0000256" key="1">
    <source>
        <dbReference type="ARBA" id="ARBA00000085"/>
    </source>
</evidence>
<keyword evidence="14" id="KW-1185">Reference proteome</keyword>
<dbReference type="Gene3D" id="3.30.565.10">
    <property type="entry name" value="Histidine kinase-like ATPase, C-terminal domain"/>
    <property type="match status" value="1"/>
</dbReference>
<dbReference type="AlphaFoldDB" id="A0A2G1DG96"/>
<dbReference type="EMBL" id="CP032098">
    <property type="protein sequence ID" value="AXX93465.1"/>
    <property type="molecule type" value="Genomic_DNA"/>
</dbReference>
<reference evidence="12 15" key="2">
    <citation type="submission" date="2018-08" db="EMBL/GenBank/DDBJ databases">
        <title>Complete genome of the Arcobacter molluscorum type strain LMG 25693.</title>
        <authorList>
            <person name="Miller W.G."/>
            <person name="Yee E."/>
            <person name="Bono J.L."/>
        </authorList>
    </citation>
    <scope>NUCLEOTIDE SEQUENCE [LARGE SCALE GENOMIC DNA]</scope>
    <source>
        <strain evidence="12 15">CECT 7696</strain>
    </source>
</reference>
<feature type="domain" description="Histidine kinase" evidence="11">
    <location>
        <begin position="517"/>
        <end position="734"/>
    </location>
</feature>
<protein>
    <recommendedName>
        <fullName evidence="3">histidine kinase</fullName>
        <ecNumber evidence="3">2.7.13.3</ecNumber>
    </recommendedName>
</protein>
<name>A0A2G1DG96_9BACT</name>